<dbReference type="AlphaFoldDB" id="A0A9X4LHG3"/>
<sequence>MQAQFKSGIEYALITLLVGGLCLWQLVSGAQEAEPAPGRLVIMALGLIVAGAMHCVFMMQLVRRSGRSFWPWFVAIVVFMPVGTAVLLALLLGEADAAET</sequence>
<organism evidence="2 3">
    <name type="scientific">Pelomonas aquatica</name>
    <dbReference type="NCBI Taxonomy" id="431058"/>
    <lineage>
        <taxon>Bacteria</taxon>
        <taxon>Pseudomonadati</taxon>
        <taxon>Pseudomonadota</taxon>
        <taxon>Betaproteobacteria</taxon>
        <taxon>Burkholderiales</taxon>
        <taxon>Sphaerotilaceae</taxon>
        <taxon>Roseateles</taxon>
    </lineage>
</organism>
<feature type="transmembrane region" description="Helical" evidence="1">
    <location>
        <begin position="69"/>
        <end position="92"/>
    </location>
</feature>
<dbReference type="RefSeq" id="WP_268147796.1">
    <property type="nucleotide sequence ID" value="NZ_JAPPUW010000003.1"/>
</dbReference>
<accession>A0A9X4LHG3</accession>
<protein>
    <submittedName>
        <fullName evidence="2">Uncharacterized protein</fullName>
    </submittedName>
</protein>
<evidence type="ECO:0000313" key="2">
    <source>
        <dbReference type="EMBL" id="MDG0863268.1"/>
    </source>
</evidence>
<dbReference type="EMBL" id="SGUG01000016">
    <property type="protein sequence ID" value="MDG0863268.1"/>
    <property type="molecule type" value="Genomic_DNA"/>
</dbReference>
<reference evidence="2" key="1">
    <citation type="submission" date="2019-02" db="EMBL/GenBank/DDBJ databases">
        <title>Draft genome of the type strain Pelomonas aquatica CCUG 52575T.</title>
        <authorList>
            <person name="Gomila M."/>
            <person name="Lalucat J."/>
        </authorList>
    </citation>
    <scope>NUCLEOTIDE SEQUENCE</scope>
    <source>
        <strain evidence="2">CCUG 52575</strain>
    </source>
</reference>
<evidence type="ECO:0000256" key="1">
    <source>
        <dbReference type="SAM" id="Phobius"/>
    </source>
</evidence>
<gene>
    <name evidence="2" type="ORF">EXJ73_12405</name>
</gene>
<keyword evidence="1" id="KW-1133">Transmembrane helix</keyword>
<dbReference type="Proteomes" id="UP001152766">
    <property type="component" value="Unassembled WGS sequence"/>
</dbReference>
<comment type="caution">
    <text evidence="2">The sequence shown here is derived from an EMBL/GenBank/DDBJ whole genome shotgun (WGS) entry which is preliminary data.</text>
</comment>
<feature type="transmembrane region" description="Helical" evidence="1">
    <location>
        <begin position="39"/>
        <end position="57"/>
    </location>
</feature>
<keyword evidence="1" id="KW-0812">Transmembrane</keyword>
<keyword evidence="3" id="KW-1185">Reference proteome</keyword>
<evidence type="ECO:0000313" key="3">
    <source>
        <dbReference type="Proteomes" id="UP001152766"/>
    </source>
</evidence>
<name>A0A9X4LHG3_9BURK</name>
<keyword evidence="1" id="KW-0472">Membrane</keyword>
<proteinExistence type="predicted"/>